<gene>
    <name evidence="1" type="ORF">C802_03667</name>
</gene>
<proteinExistence type="predicted"/>
<dbReference type="PATRIC" id="fig|1235788.3.peg.3758"/>
<dbReference type="RefSeq" id="WP_016277942.1">
    <property type="nucleotide sequence ID" value="NZ_CANPVL010000019.1"/>
</dbReference>
<dbReference type="Proteomes" id="UP000014200">
    <property type="component" value="Unassembled WGS sequence"/>
</dbReference>
<dbReference type="HOGENOM" id="CLU_2505853_0_0_10"/>
<evidence type="ECO:0000313" key="2">
    <source>
        <dbReference type="Proteomes" id="UP000014200"/>
    </source>
</evidence>
<accession>R9I017</accession>
<keyword evidence="2" id="KW-1185">Reference proteome</keyword>
<dbReference type="AlphaFoldDB" id="R9I017"/>
<organism evidence="1 2">
    <name type="scientific">Phocaeicola sartorii</name>
    <dbReference type="NCBI Taxonomy" id="671267"/>
    <lineage>
        <taxon>Bacteria</taxon>
        <taxon>Pseudomonadati</taxon>
        <taxon>Bacteroidota</taxon>
        <taxon>Bacteroidia</taxon>
        <taxon>Bacteroidales</taxon>
        <taxon>Bacteroidaceae</taxon>
        <taxon>Phocaeicola</taxon>
    </lineage>
</organism>
<dbReference type="EMBL" id="ASSP01000022">
    <property type="protein sequence ID" value="EOS09554.1"/>
    <property type="molecule type" value="Genomic_DNA"/>
</dbReference>
<name>R9I017_9BACT</name>
<reference evidence="1 2" key="1">
    <citation type="submission" date="2013-04" db="EMBL/GenBank/DDBJ databases">
        <title>The Genome Sequence of Bacteroides massiliensis dnLKV3.</title>
        <authorList>
            <consortium name="The Broad Institute Genomics Platform"/>
            <consortium name="The Broad Institute Genome Sequencing Center for Infectious Disease"/>
            <person name="Earl A."/>
            <person name="Xavier R."/>
            <person name="Kuhn K."/>
            <person name="Stappenbeck T."/>
            <person name="Walker B."/>
            <person name="Young S."/>
            <person name="Zeng Q."/>
            <person name="Gargeya S."/>
            <person name="Fitzgerald M."/>
            <person name="Haas B."/>
            <person name="Abouelleil A."/>
            <person name="Allen A.W."/>
            <person name="Alvarado L."/>
            <person name="Arachchi H.M."/>
            <person name="Berlin A.M."/>
            <person name="Chapman S.B."/>
            <person name="Gainer-Dewar J."/>
            <person name="Goldberg J."/>
            <person name="Griggs A."/>
            <person name="Gujja S."/>
            <person name="Hansen M."/>
            <person name="Howarth C."/>
            <person name="Imamovic A."/>
            <person name="Ireland A."/>
            <person name="Larimer J."/>
            <person name="McCowan C."/>
            <person name="Murphy C."/>
            <person name="Pearson M."/>
            <person name="Poon T.W."/>
            <person name="Priest M."/>
            <person name="Roberts A."/>
            <person name="Saif S."/>
            <person name="Shea T."/>
            <person name="Sisk P."/>
            <person name="Sykes S."/>
            <person name="Wortman J."/>
            <person name="Nusbaum C."/>
            <person name="Birren B."/>
        </authorList>
    </citation>
    <scope>NUCLEOTIDE SEQUENCE [LARGE SCALE GENOMIC DNA]</scope>
    <source>
        <strain evidence="2">dnLKV3</strain>
    </source>
</reference>
<dbReference type="STRING" id="1235788.C802_03667"/>
<dbReference type="GeneID" id="82154298"/>
<evidence type="ECO:0000313" key="1">
    <source>
        <dbReference type="EMBL" id="EOS09554.1"/>
    </source>
</evidence>
<sequence>MKVSEPATAYNASGLQGLKNRLISTIDSINDEAKLQECWDLLHESSMPCTFTEEELDEEIRQSEAGGYITQQEVLAKFARWGFER</sequence>
<protein>
    <submittedName>
        <fullName evidence="1">Uncharacterized protein</fullName>
    </submittedName>
</protein>
<comment type="caution">
    <text evidence="1">The sequence shown here is derived from an EMBL/GenBank/DDBJ whole genome shotgun (WGS) entry which is preliminary data.</text>
</comment>